<feature type="signal peptide" evidence="1">
    <location>
        <begin position="1"/>
        <end position="23"/>
    </location>
</feature>
<evidence type="ECO:0000256" key="1">
    <source>
        <dbReference type="SAM" id="SignalP"/>
    </source>
</evidence>
<dbReference type="EMBL" id="WHJG01000009">
    <property type="protein sequence ID" value="NHZ79795.1"/>
    <property type="molecule type" value="Genomic_DNA"/>
</dbReference>
<keyword evidence="3" id="KW-1185">Reference proteome</keyword>
<sequence length="158" mass="16174">MQVKISTLAAALAVGLITSFTAAAVQAKPQAPVEIVGTVRAQQATLKIAFESAAQQVNVRVYGVDGLTVIGTESPVIGGTFAAGQVMTLLVNYKPGAGTSNLAVQVDGQFDGKRRSTISSFTVQDGQATRSSADSSTAPAISVDGRGRRIAILPAQTK</sequence>
<evidence type="ECO:0000313" key="2">
    <source>
        <dbReference type="EMBL" id="NHZ79795.1"/>
    </source>
</evidence>
<dbReference type="Proteomes" id="UP000621455">
    <property type="component" value="Unassembled WGS sequence"/>
</dbReference>
<gene>
    <name evidence="2" type="ORF">F2P44_10980</name>
</gene>
<proteinExistence type="predicted"/>
<name>A0ABX0NGK6_9BURK</name>
<protein>
    <submittedName>
        <fullName evidence="2">Uncharacterized protein</fullName>
    </submittedName>
</protein>
<keyword evidence="1" id="KW-0732">Signal</keyword>
<accession>A0ABX0NGK6</accession>
<organism evidence="2 3">
    <name type="scientific">Massilia frigida</name>
    <dbReference type="NCBI Taxonomy" id="2609281"/>
    <lineage>
        <taxon>Bacteria</taxon>
        <taxon>Pseudomonadati</taxon>
        <taxon>Pseudomonadota</taxon>
        <taxon>Betaproteobacteria</taxon>
        <taxon>Burkholderiales</taxon>
        <taxon>Oxalobacteraceae</taxon>
        <taxon>Telluria group</taxon>
        <taxon>Massilia</taxon>
    </lineage>
</organism>
<feature type="chain" id="PRO_5046010629" evidence="1">
    <location>
        <begin position="24"/>
        <end position="158"/>
    </location>
</feature>
<dbReference type="RefSeq" id="WP_167086757.1">
    <property type="nucleotide sequence ID" value="NZ_WHJG01000009.1"/>
</dbReference>
<evidence type="ECO:0000313" key="3">
    <source>
        <dbReference type="Proteomes" id="UP000621455"/>
    </source>
</evidence>
<reference evidence="2 3" key="1">
    <citation type="submission" date="2019-10" db="EMBL/GenBank/DDBJ databases">
        <title>Taxonomy of Antarctic Massilia spp.: description of Massilia rubra sp. nov., Massilia aquatica sp. nov., Massilia mucilaginosa sp. nov., Massilia frigida sp. nov. isolated from streams, lakes and regoliths.</title>
        <authorList>
            <person name="Holochova P."/>
            <person name="Sedlacek I."/>
            <person name="Kralova S."/>
            <person name="Maslanova I."/>
            <person name="Busse H.-J."/>
            <person name="Stankova E."/>
            <person name="Vrbovska V."/>
            <person name="Kovarovic V."/>
            <person name="Bartak M."/>
            <person name="Svec P."/>
            <person name="Pantucek R."/>
        </authorList>
    </citation>
    <scope>NUCLEOTIDE SEQUENCE [LARGE SCALE GENOMIC DNA]</scope>
    <source>
        <strain evidence="2 3">CCM 8695</strain>
    </source>
</reference>
<comment type="caution">
    <text evidence="2">The sequence shown here is derived from an EMBL/GenBank/DDBJ whole genome shotgun (WGS) entry which is preliminary data.</text>
</comment>